<keyword evidence="8" id="KW-0520">NAD</keyword>
<dbReference type="Pfam" id="PF22117">
    <property type="entry name" value="Fer4_Nqo3"/>
    <property type="match status" value="1"/>
</dbReference>
<dbReference type="Pfam" id="PF13510">
    <property type="entry name" value="Fer2_4"/>
    <property type="match status" value="1"/>
</dbReference>
<keyword evidence="5" id="KW-1278">Translocase</keyword>
<keyword evidence="3" id="KW-0004">4Fe-4S</keyword>
<dbReference type="InterPro" id="IPR036010">
    <property type="entry name" value="2Fe-2S_ferredoxin-like_sf"/>
</dbReference>
<dbReference type="OrthoDB" id="10249365at2759"/>
<dbReference type="EMBL" id="JANBQF010000011">
    <property type="protein sequence ID" value="KAJ2008101.1"/>
    <property type="molecule type" value="Genomic_DNA"/>
</dbReference>
<evidence type="ECO:0000256" key="9">
    <source>
        <dbReference type="ARBA" id="ARBA00034078"/>
    </source>
</evidence>
<dbReference type="InterPro" id="IPR015405">
    <property type="entry name" value="NDUFS1-like_C"/>
</dbReference>
<dbReference type="InterPro" id="IPR001041">
    <property type="entry name" value="2Fe-2S_ferredoxin-type"/>
</dbReference>
<dbReference type="SUPFAM" id="SSF54862">
    <property type="entry name" value="4Fe-4S ferredoxins"/>
    <property type="match status" value="1"/>
</dbReference>
<dbReference type="GO" id="GO:0042773">
    <property type="term" value="P:ATP synthesis coupled electron transport"/>
    <property type="evidence" value="ECO:0007669"/>
    <property type="project" value="InterPro"/>
</dbReference>
<dbReference type="InterPro" id="IPR054351">
    <property type="entry name" value="NADH_UbQ_OxRdtase_ferredoxin"/>
</dbReference>
<evidence type="ECO:0000259" key="13">
    <source>
        <dbReference type="PROSITE" id="PS51085"/>
    </source>
</evidence>
<sequence>MLRAAAQRLGGTIAKRRAFHTGARLQKEIEMFVDGKRVMVEEGSAIIQAAEKAGVTIPRFCYHERLGVAGNCRMCLVEIEKAPKLAASCAMPVMPGMRVITESAKIKQAREGVMEFLLANHPLDCPICDQGGECDLQDQSMRYGADRGRFGEAKRAVEDKDIGPLVRTTMTRCIQCTRCVRFINEVAGTGELGTTGRGNDMQIGTYVSRALASELSGNIIDLCPVGALTAKPHAFAARAWELTPTDSVDVMDALGSNIRVDARGAEIIRVVPRTNDAVNEEWLADKGRFACDGLKRQRLTVPLVRVDGRLEPAPWADALQLVAARLRATPPDRVRAVAGDLADAEALVALKDLLNAAGCERLGVDSPTNSEIDVRAAYTFNASVAGIEAADAVLLIGTNPRVEAPVLNARLRKPYLASTATFAVVGPACDLTYDYAHVDATAAGIDALARGQHAFAAELRAADRPLIVIGARALAEPGVAAAVARLAAAVPALVTREWNGLSVLQAAAGRTAALDIGYGSSKQDGSNRLDGSAARFVYLLGADGVAMRGEVDPEAFVVYQGHHGDAGAQAADVVLPGAAYTEKAATFVNTEGRAQRTRQAVPAPGAAREDWRIVRALSDTAGLPLAYDDIAGLRARMADVCPSLVSVGALEPTSLEIARLALDHQIKSGEEVGAGELPLAIDDYYLTDVVSRASRTMARASAAQRQQMEETAVPRNQQAI</sequence>
<keyword evidence="7" id="KW-0411">Iron-sulfur</keyword>
<evidence type="ECO:0000256" key="5">
    <source>
        <dbReference type="ARBA" id="ARBA00022967"/>
    </source>
</evidence>
<dbReference type="InterPro" id="IPR000283">
    <property type="entry name" value="NADH_UbQ_OxRdtase_75kDa_su_CS"/>
</dbReference>
<dbReference type="PROSITE" id="PS51839">
    <property type="entry name" value="4FE4S_HC3"/>
    <property type="match status" value="1"/>
</dbReference>
<evidence type="ECO:0000256" key="2">
    <source>
        <dbReference type="ARBA" id="ARBA00005404"/>
    </source>
</evidence>
<dbReference type="InterPro" id="IPR006963">
    <property type="entry name" value="Mopterin_OxRdtase_4Fe-4S_dom"/>
</dbReference>
<dbReference type="GO" id="GO:0046872">
    <property type="term" value="F:metal ion binding"/>
    <property type="evidence" value="ECO:0007669"/>
    <property type="project" value="UniProtKB-KW"/>
</dbReference>
<dbReference type="Gene3D" id="3.10.20.740">
    <property type="match status" value="1"/>
</dbReference>
<evidence type="ECO:0000256" key="4">
    <source>
        <dbReference type="ARBA" id="ARBA00022723"/>
    </source>
</evidence>
<dbReference type="FunFam" id="3.10.20.740:FF:000001">
    <property type="entry name" value="NADH-quinone oxidoreductase subunit G"/>
    <property type="match status" value="1"/>
</dbReference>
<proteinExistence type="inferred from homology"/>
<comment type="cofactor">
    <cofactor evidence="9">
        <name>[2Fe-2S] cluster</name>
        <dbReference type="ChEBI" id="CHEBI:190135"/>
    </cofactor>
</comment>
<feature type="domain" description="4Fe-4S His(Cys)3-ligated-type" evidence="15">
    <location>
        <begin position="105"/>
        <end position="144"/>
    </location>
</feature>
<dbReference type="PANTHER" id="PTHR43105:SF13">
    <property type="entry name" value="NADH-UBIQUINONE OXIDOREDUCTASE 75 KDA SUBUNIT, MITOCHONDRIAL"/>
    <property type="match status" value="1"/>
</dbReference>
<dbReference type="Gene3D" id="3.40.50.740">
    <property type="match status" value="1"/>
</dbReference>
<gene>
    <name evidence="16" type="primary">NdufS1</name>
    <name evidence="16" type="ORF">H4R26_000376</name>
</gene>
<evidence type="ECO:0000256" key="12">
    <source>
        <dbReference type="SAM" id="MobiDB-lite"/>
    </source>
</evidence>
<evidence type="ECO:0000313" key="17">
    <source>
        <dbReference type="Proteomes" id="UP001150907"/>
    </source>
</evidence>
<evidence type="ECO:0000256" key="3">
    <source>
        <dbReference type="ARBA" id="ARBA00022485"/>
    </source>
</evidence>
<dbReference type="PANTHER" id="PTHR43105">
    <property type="entry name" value="RESPIRATORY NITRATE REDUCTASE"/>
    <property type="match status" value="1"/>
</dbReference>
<evidence type="ECO:0000256" key="1">
    <source>
        <dbReference type="ARBA" id="ARBA00001966"/>
    </source>
</evidence>
<dbReference type="FunFam" id="3.30.200.210:FF:000002">
    <property type="entry name" value="NADH-ubiquinone oxidoreductase 75 kDa subunit"/>
    <property type="match status" value="1"/>
</dbReference>
<dbReference type="Pfam" id="PF10588">
    <property type="entry name" value="NADH-G_4Fe-4S_3"/>
    <property type="match status" value="1"/>
</dbReference>
<dbReference type="Gene3D" id="3.30.200.210">
    <property type="match status" value="1"/>
</dbReference>
<name>A0A9W8BIF0_9FUNG</name>
<accession>A0A9W8BIF0</accession>
<evidence type="ECO:0000256" key="10">
    <source>
        <dbReference type="ARBA" id="ARBA00070722"/>
    </source>
</evidence>
<feature type="region of interest" description="Disordered" evidence="12">
    <location>
        <begin position="701"/>
        <end position="720"/>
    </location>
</feature>
<feature type="domain" description="4Fe-4S Mo/W bis-MGD-type" evidence="14">
    <location>
        <begin position="242"/>
        <end position="298"/>
    </location>
</feature>
<dbReference type="NCBIfam" id="TIGR01973">
    <property type="entry name" value="NuoG"/>
    <property type="match status" value="1"/>
</dbReference>
<keyword evidence="4" id="KW-0479">Metal-binding</keyword>
<dbReference type="AlphaFoldDB" id="A0A9W8BIF0"/>
<comment type="caution">
    <text evidence="16">The sequence shown here is derived from an EMBL/GenBank/DDBJ whole genome shotgun (WGS) entry which is preliminary data.</text>
</comment>
<dbReference type="PROSITE" id="PS51669">
    <property type="entry name" value="4FE4S_MOW_BIS_MGD"/>
    <property type="match status" value="1"/>
</dbReference>
<dbReference type="GO" id="GO:0016020">
    <property type="term" value="C:membrane"/>
    <property type="evidence" value="ECO:0007669"/>
    <property type="project" value="InterPro"/>
</dbReference>
<evidence type="ECO:0000256" key="8">
    <source>
        <dbReference type="ARBA" id="ARBA00023027"/>
    </source>
</evidence>
<dbReference type="Gene3D" id="3.30.70.20">
    <property type="match status" value="1"/>
</dbReference>
<comment type="similarity">
    <text evidence="2 11">Belongs to the complex I 75 kDa subunit family.</text>
</comment>
<comment type="cofactor">
    <cofactor evidence="1">
        <name>[4Fe-4S] cluster</name>
        <dbReference type="ChEBI" id="CHEBI:49883"/>
    </cofactor>
</comment>
<dbReference type="InterPro" id="IPR010228">
    <property type="entry name" value="NADH_UbQ_OxRdtase_Gsu"/>
</dbReference>
<dbReference type="FunFam" id="3.30.70.20:FF:000002">
    <property type="entry name" value="NADH-ubiquinone oxidoreductase 75 kDa subunit"/>
    <property type="match status" value="1"/>
</dbReference>
<dbReference type="Pfam" id="PF00384">
    <property type="entry name" value="Molybdopterin"/>
    <property type="match status" value="1"/>
</dbReference>
<dbReference type="PROSITE" id="PS00641">
    <property type="entry name" value="COMPLEX1_75K_1"/>
    <property type="match status" value="1"/>
</dbReference>
<dbReference type="PROSITE" id="PS51085">
    <property type="entry name" value="2FE2S_FER_2"/>
    <property type="match status" value="1"/>
</dbReference>
<dbReference type="SUPFAM" id="SSF53706">
    <property type="entry name" value="Formate dehydrogenase/DMSO reductase, domains 1-3"/>
    <property type="match status" value="1"/>
</dbReference>
<keyword evidence="17" id="KW-1185">Reference proteome</keyword>
<evidence type="ECO:0000256" key="7">
    <source>
        <dbReference type="ARBA" id="ARBA00023014"/>
    </source>
</evidence>
<evidence type="ECO:0000256" key="11">
    <source>
        <dbReference type="RuleBase" id="RU004523"/>
    </source>
</evidence>
<dbReference type="PROSITE" id="PS00642">
    <property type="entry name" value="COMPLEX1_75K_2"/>
    <property type="match status" value="1"/>
</dbReference>
<dbReference type="GO" id="GO:0051539">
    <property type="term" value="F:4 iron, 4 sulfur cluster binding"/>
    <property type="evidence" value="ECO:0007669"/>
    <property type="project" value="UniProtKB-KW"/>
</dbReference>
<dbReference type="GO" id="GO:0008137">
    <property type="term" value="F:NADH dehydrogenase (ubiquinone) activity"/>
    <property type="evidence" value="ECO:0007669"/>
    <property type="project" value="InterPro"/>
</dbReference>
<dbReference type="CDD" id="cd00207">
    <property type="entry name" value="fer2"/>
    <property type="match status" value="1"/>
</dbReference>
<evidence type="ECO:0000259" key="14">
    <source>
        <dbReference type="PROSITE" id="PS51669"/>
    </source>
</evidence>
<reference evidence="16" key="1">
    <citation type="submission" date="2022-07" db="EMBL/GenBank/DDBJ databases">
        <title>Phylogenomic reconstructions and comparative analyses of Kickxellomycotina fungi.</title>
        <authorList>
            <person name="Reynolds N.K."/>
            <person name="Stajich J.E."/>
            <person name="Barry K."/>
            <person name="Grigoriev I.V."/>
            <person name="Crous P."/>
            <person name="Smith M.E."/>
        </authorList>
    </citation>
    <scope>NUCLEOTIDE SEQUENCE</scope>
    <source>
        <strain evidence="16">IMI 214461</strain>
    </source>
</reference>
<evidence type="ECO:0000256" key="6">
    <source>
        <dbReference type="ARBA" id="ARBA00023004"/>
    </source>
</evidence>
<evidence type="ECO:0000313" key="16">
    <source>
        <dbReference type="EMBL" id="KAJ2008101.1"/>
    </source>
</evidence>
<dbReference type="PROSITE" id="PS00643">
    <property type="entry name" value="COMPLEX1_75K_3"/>
    <property type="match status" value="1"/>
</dbReference>
<dbReference type="GO" id="GO:0016651">
    <property type="term" value="F:oxidoreductase activity, acting on NAD(P)H"/>
    <property type="evidence" value="ECO:0007669"/>
    <property type="project" value="InterPro"/>
</dbReference>
<dbReference type="InterPro" id="IPR006656">
    <property type="entry name" value="Mopterin_OxRdtase"/>
</dbReference>
<dbReference type="Pfam" id="PF22151">
    <property type="entry name" value="Fer4_NDSU1"/>
    <property type="match status" value="1"/>
</dbReference>
<evidence type="ECO:0000259" key="15">
    <source>
        <dbReference type="PROSITE" id="PS51839"/>
    </source>
</evidence>
<feature type="domain" description="2Fe-2S ferredoxin-type" evidence="13">
    <location>
        <begin position="27"/>
        <end position="105"/>
    </location>
</feature>
<organism evidence="16 17">
    <name type="scientific">Coemansia thaxteri</name>
    <dbReference type="NCBI Taxonomy" id="2663907"/>
    <lineage>
        <taxon>Eukaryota</taxon>
        <taxon>Fungi</taxon>
        <taxon>Fungi incertae sedis</taxon>
        <taxon>Zoopagomycota</taxon>
        <taxon>Kickxellomycotina</taxon>
        <taxon>Kickxellomycetes</taxon>
        <taxon>Kickxellales</taxon>
        <taxon>Kickxellaceae</taxon>
        <taxon>Coemansia</taxon>
    </lineage>
</organism>
<keyword evidence="6" id="KW-0408">Iron</keyword>
<dbReference type="SUPFAM" id="SSF54292">
    <property type="entry name" value="2Fe-2S ferredoxin-like"/>
    <property type="match status" value="1"/>
</dbReference>
<dbReference type="Pfam" id="PF09326">
    <property type="entry name" value="NADH_dhqG_C"/>
    <property type="match status" value="1"/>
</dbReference>
<dbReference type="SMART" id="SM00929">
    <property type="entry name" value="NADH-G_4Fe-4S_3"/>
    <property type="match status" value="1"/>
</dbReference>
<protein>
    <recommendedName>
        <fullName evidence="10">NADH-ubiquinone oxidoreductase 78 kDa subunit, mitochondrial</fullName>
    </recommendedName>
</protein>
<dbReference type="Proteomes" id="UP001150907">
    <property type="component" value="Unassembled WGS sequence"/>
</dbReference>
<dbReference type="InterPro" id="IPR050123">
    <property type="entry name" value="Prok_molybdopt-oxidoreductase"/>
</dbReference>
<dbReference type="InterPro" id="IPR019574">
    <property type="entry name" value="NADH_UbQ_OxRdtase_Gsu_4Fe4S-bd"/>
</dbReference>